<dbReference type="Pfam" id="PF04195">
    <property type="entry name" value="Transposase_28"/>
    <property type="match status" value="1"/>
</dbReference>
<feature type="domain" description="Transposase (putative) gypsy type" evidence="4">
    <location>
        <begin position="806"/>
        <end position="864"/>
    </location>
</feature>
<evidence type="ECO:0000259" key="3">
    <source>
        <dbReference type="Pfam" id="PF03732"/>
    </source>
</evidence>
<dbReference type="PANTHER" id="PTHR24559:SF444">
    <property type="entry name" value="REVERSE TRANSCRIPTASE DOMAIN-CONTAINING PROTEIN"/>
    <property type="match status" value="1"/>
</dbReference>
<dbReference type="Pfam" id="PF03732">
    <property type="entry name" value="Retrotrans_gag"/>
    <property type="match status" value="1"/>
</dbReference>
<feature type="domain" description="Retrotransposon gag" evidence="3">
    <location>
        <begin position="125"/>
        <end position="215"/>
    </location>
</feature>
<dbReference type="Gene3D" id="3.10.10.10">
    <property type="entry name" value="HIV Type 1 Reverse Transcriptase, subunit A, domain 1"/>
    <property type="match status" value="1"/>
</dbReference>
<dbReference type="InterPro" id="IPR005162">
    <property type="entry name" value="Retrotrans_gag_dom"/>
</dbReference>
<feature type="compositionally biased region" description="Polar residues" evidence="1">
    <location>
        <begin position="7"/>
        <end position="23"/>
    </location>
</feature>
<evidence type="ECO:0000313" key="5">
    <source>
        <dbReference type="EMBL" id="GEW61906.1"/>
    </source>
</evidence>
<comment type="caution">
    <text evidence="5">The sequence shown here is derived from an EMBL/GenBank/DDBJ whole genome shotgun (WGS) entry which is preliminary data.</text>
</comment>
<dbReference type="InterPro" id="IPR000477">
    <property type="entry name" value="RT_dom"/>
</dbReference>
<gene>
    <name evidence="5" type="ORF">Tci_233882</name>
</gene>
<protein>
    <submittedName>
        <fullName evidence="5">Uncharacterized protein</fullName>
    </submittedName>
</protein>
<organism evidence="5">
    <name type="scientific">Tanacetum cinerariifolium</name>
    <name type="common">Dalmatian daisy</name>
    <name type="synonym">Chrysanthemum cinerariifolium</name>
    <dbReference type="NCBI Taxonomy" id="118510"/>
    <lineage>
        <taxon>Eukaryota</taxon>
        <taxon>Viridiplantae</taxon>
        <taxon>Streptophyta</taxon>
        <taxon>Embryophyta</taxon>
        <taxon>Tracheophyta</taxon>
        <taxon>Spermatophyta</taxon>
        <taxon>Magnoliopsida</taxon>
        <taxon>eudicotyledons</taxon>
        <taxon>Gunneridae</taxon>
        <taxon>Pentapetalae</taxon>
        <taxon>asterids</taxon>
        <taxon>campanulids</taxon>
        <taxon>Asterales</taxon>
        <taxon>Asteraceae</taxon>
        <taxon>Asteroideae</taxon>
        <taxon>Anthemideae</taxon>
        <taxon>Anthemidinae</taxon>
        <taxon>Tanacetum</taxon>
    </lineage>
</organism>
<dbReference type="InterPro" id="IPR053134">
    <property type="entry name" value="RNA-dir_DNA_polymerase"/>
</dbReference>
<evidence type="ECO:0000256" key="1">
    <source>
        <dbReference type="SAM" id="MobiDB-lite"/>
    </source>
</evidence>
<feature type="region of interest" description="Disordered" evidence="1">
    <location>
        <begin position="1"/>
        <end position="23"/>
    </location>
</feature>
<evidence type="ECO:0000259" key="2">
    <source>
        <dbReference type="Pfam" id="PF00078"/>
    </source>
</evidence>
<dbReference type="SUPFAM" id="SSF56672">
    <property type="entry name" value="DNA/RNA polymerases"/>
    <property type="match status" value="1"/>
</dbReference>
<dbReference type="InterPro" id="IPR043502">
    <property type="entry name" value="DNA/RNA_pol_sf"/>
</dbReference>
<dbReference type="InterPro" id="IPR043128">
    <property type="entry name" value="Rev_trsase/Diguanyl_cyclase"/>
</dbReference>
<dbReference type="Pfam" id="PF00078">
    <property type="entry name" value="RVT_1"/>
    <property type="match status" value="1"/>
</dbReference>
<proteinExistence type="predicted"/>
<feature type="domain" description="Reverse transcriptase" evidence="2">
    <location>
        <begin position="414"/>
        <end position="479"/>
    </location>
</feature>
<evidence type="ECO:0000259" key="4">
    <source>
        <dbReference type="Pfam" id="PF04195"/>
    </source>
</evidence>
<dbReference type="PANTHER" id="PTHR24559">
    <property type="entry name" value="TRANSPOSON TY3-I GAG-POL POLYPROTEIN"/>
    <property type="match status" value="1"/>
</dbReference>
<sequence>MTPPPGFSTSPQIPNNTTSEISPMKTTVFAATTPENMSFAYSASTSTSTNTNHMINLRTELEYFSEDYDKEREMELRPEPNREATPTLWPRSPMVRRQRERVVGFKKALNREGSRRGRNIEACHMLTYTLKDSARIWWNSQKTGSILKYENLKAKFLSHFSQQKKFTKTHLAVHNIKHREGESTRAFITRYTNDTLQILGLHEEQRIFGFSHGLRTRSLVKENFKDQGNPRGTITEDRRASKVDSKVPLIGFSKEKSWSIGKIPLEITPGDLPLTKKKTLNFMIVKSDSPYNMLLGRTAVQKMEIVVSTIHVAIKFHTTRGIVTVFLEHESDKVRKGINKLPKHFKGRLRDLMRANADVFAWTHADITWIPRTITVKGKFFNTKHKLNEYNHVKPIKQKRREGDEDKMTFFAREGVFCYRKMPFGLKNAGATYQILVDKVFHDQIGRNLEAYVDDMVIKNKKNIQWTQEAEAALQEMKKFREILPILTTPVQGEILMIVLQRAEFNYSGMKKLILALVHSARSLQRNQNKKDDALSKLASMKFEHLTKEVLVEVLPKRSIEEKEILQVETKEGESWMTPIHEYLVSGLLPDDPKESRKIKVKKPQYKLIRGNLYIRSFYTSWLHYLALPQTDDIVKAVHKGVNTNENTTLSEAHGVSMRITSGVRFRRRPTTKGVRLRVMDSHTGNHPEDGFMPLETIRRLLVVIGRRSHSGFEGEAFEPERRVRHQAPHSNVMYTSMYVLLLTIIHKQDQRPCSKLHTLNNETHLPREKSLISSTCAVSQLSSFANINVIPKLFFYRLHYSALFFLKYSSANLRLPLTDSFCEVLHYFKIHISKLNPFGCAKLITFIIICKAYCCEPSVDLFRAGLKPSWEFCQQRPAIIIGSKEMALRNCIYTEDDGDLAFLPKEPSPGFGTGSPSASVNTELLKDVEEPKVQPAKCYQQAQAYEHGSGGFNDTIIVTKKDKSSL</sequence>
<dbReference type="Gene3D" id="3.30.70.270">
    <property type="match status" value="1"/>
</dbReference>
<dbReference type="AlphaFoldDB" id="A0A699GWF7"/>
<reference evidence="5" key="1">
    <citation type="journal article" date="2019" name="Sci. Rep.">
        <title>Draft genome of Tanacetum cinerariifolium, the natural source of mosquito coil.</title>
        <authorList>
            <person name="Yamashiro T."/>
            <person name="Shiraishi A."/>
            <person name="Satake H."/>
            <person name="Nakayama K."/>
        </authorList>
    </citation>
    <scope>NUCLEOTIDE SEQUENCE</scope>
</reference>
<dbReference type="InterPro" id="IPR007321">
    <property type="entry name" value="Transposase_28"/>
</dbReference>
<dbReference type="EMBL" id="BKCJ010066190">
    <property type="protein sequence ID" value="GEW61906.1"/>
    <property type="molecule type" value="Genomic_DNA"/>
</dbReference>
<name>A0A699GWF7_TANCI</name>
<accession>A0A699GWF7</accession>